<evidence type="ECO:0000256" key="2">
    <source>
        <dbReference type="ARBA" id="ARBA00023015"/>
    </source>
</evidence>
<dbReference type="InterPro" id="IPR036390">
    <property type="entry name" value="WH_DNA-bd_sf"/>
</dbReference>
<keyword evidence="3" id="KW-0238">DNA-binding</keyword>
<evidence type="ECO:0000313" key="6">
    <source>
        <dbReference type="EMBL" id="MFC4656802.1"/>
    </source>
</evidence>
<reference evidence="7" key="1">
    <citation type="journal article" date="2019" name="Int. J. Syst. Evol. Microbiol.">
        <title>The Global Catalogue of Microorganisms (GCM) 10K type strain sequencing project: providing services to taxonomists for standard genome sequencing and annotation.</title>
        <authorList>
            <consortium name="The Broad Institute Genomics Platform"/>
            <consortium name="The Broad Institute Genome Sequencing Center for Infectious Disease"/>
            <person name="Wu L."/>
            <person name="Ma J."/>
        </authorList>
    </citation>
    <scope>NUCLEOTIDE SEQUENCE [LARGE SCALE GENOMIC DNA]</scope>
    <source>
        <strain evidence="7">DT28</strain>
    </source>
</reference>
<comment type="similarity">
    <text evidence="1">Belongs to the LysR transcriptional regulatory family.</text>
</comment>
<evidence type="ECO:0000313" key="7">
    <source>
        <dbReference type="Proteomes" id="UP001595962"/>
    </source>
</evidence>
<dbReference type="InterPro" id="IPR036388">
    <property type="entry name" value="WH-like_DNA-bd_sf"/>
</dbReference>
<dbReference type="RefSeq" id="WP_377336215.1">
    <property type="nucleotide sequence ID" value="NZ_JBHSGB010000017.1"/>
</dbReference>
<keyword evidence="7" id="KW-1185">Reference proteome</keyword>
<protein>
    <submittedName>
        <fullName evidence="6">LysR family transcriptional regulator</fullName>
    </submittedName>
</protein>
<dbReference type="PRINTS" id="PR00039">
    <property type="entry name" value="HTHLYSR"/>
</dbReference>
<evidence type="ECO:0000256" key="4">
    <source>
        <dbReference type="ARBA" id="ARBA00023163"/>
    </source>
</evidence>
<organism evidence="6 7">
    <name type="scientific">Rheinheimera marina</name>
    <dbReference type="NCBI Taxonomy" id="1774958"/>
    <lineage>
        <taxon>Bacteria</taxon>
        <taxon>Pseudomonadati</taxon>
        <taxon>Pseudomonadota</taxon>
        <taxon>Gammaproteobacteria</taxon>
        <taxon>Chromatiales</taxon>
        <taxon>Chromatiaceae</taxon>
        <taxon>Rheinheimera</taxon>
    </lineage>
</organism>
<dbReference type="SUPFAM" id="SSF46785">
    <property type="entry name" value="Winged helix' DNA-binding domain"/>
    <property type="match status" value="1"/>
</dbReference>
<dbReference type="Pfam" id="PF00126">
    <property type="entry name" value="HTH_1"/>
    <property type="match status" value="1"/>
</dbReference>
<feature type="domain" description="HTH lysR-type" evidence="5">
    <location>
        <begin position="1"/>
        <end position="58"/>
    </location>
</feature>
<dbReference type="InterPro" id="IPR000847">
    <property type="entry name" value="LysR_HTH_N"/>
</dbReference>
<proteinExistence type="inferred from homology"/>
<dbReference type="Gene3D" id="3.40.190.290">
    <property type="match status" value="1"/>
</dbReference>
<dbReference type="EMBL" id="JBHSGB010000017">
    <property type="protein sequence ID" value="MFC4656802.1"/>
    <property type="molecule type" value="Genomic_DNA"/>
</dbReference>
<keyword evidence="4" id="KW-0804">Transcription</keyword>
<evidence type="ECO:0000259" key="5">
    <source>
        <dbReference type="PROSITE" id="PS50931"/>
    </source>
</evidence>
<evidence type="ECO:0000256" key="3">
    <source>
        <dbReference type="ARBA" id="ARBA00023125"/>
    </source>
</evidence>
<sequence length="295" mass="32843">MNLQQLQILDAIVHCESLQQAAQKLHKTQPALSMALKKLEQDCGFALLDRSQYRLQLTPAGQRFYLQAQQVLQQSHQLKSLARHLSSGAEPSLRIAFDEAIDLSEYLPVIAAAQQAYPQTELKLSCDYRLKALEKLNSQQADLAVSPWYDVFIGLGDFDTIAVGRFELICVATPQLLSRLGKPLTQHTQLAELPQLVADSDALSFDAGALLPLQSPHRVKVNNSLCMKQALLAHLGWGMVAHYQVQAELEQGTLVQLHPTEFPRFIGGEVHLVRHKHQLLGPVADTIWQQLAGRI</sequence>
<dbReference type="PROSITE" id="PS50931">
    <property type="entry name" value="HTH_LYSR"/>
    <property type="match status" value="1"/>
</dbReference>
<dbReference type="InterPro" id="IPR005119">
    <property type="entry name" value="LysR_subst-bd"/>
</dbReference>
<dbReference type="Pfam" id="PF03466">
    <property type="entry name" value="LysR_substrate"/>
    <property type="match status" value="1"/>
</dbReference>
<accession>A0ABV9JRB5</accession>
<name>A0ABV9JRB5_9GAMM</name>
<dbReference type="Proteomes" id="UP001595962">
    <property type="component" value="Unassembled WGS sequence"/>
</dbReference>
<dbReference type="Gene3D" id="1.10.10.10">
    <property type="entry name" value="Winged helix-like DNA-binding domain superfamily/Winged helix DNA-binding domain"/>
    <property type="match status" value="1"/>
</dbReference>
<dbReference type="PANTHER" id="PTHR30126:SF91">
    <property type="entry name" value="LYSR FAMILY TRANSCRIPTIONAL REGULATOR"/>
    <property type="match status" value="1"/>
</dbReference>
<comment type="caution">
    <text evidence="6">The sequence shown here is derived from an EMBL/GenBank/DDBJ whole genome shotgun (WGS) entry which is preliminary data.</text>
</comment>
<dbReference type="PANTHER" id="PTHR30126">
    <property type="entry name" value="HTH-TYPE TRANSCRIPTIONAL REGULATOR"/>
    <property type="match status" value="1"/>
</dbReference>
<evidence type="ECO:0000256" key="1">
    <source>
        <dbReference type="ARBA" id="ARBA00009437"/>
    </source>
</evidence>
<keyword evidence="2" id="KW-0805">Transcription regulation</keyword>
<gene>
    <name evidence="6" type="ORF">ACFO3I_17410</name>
</gene>
<dbReference type="SUPFAM" id="SSF53850">
    <property type="entry name" value="Periplasmic binding protein-like II"/>
    <property type="match status" value="1"/>
</dbReference>